<feature type="domain" description="Integrase catalytic" evidence="1">
    <location>
        <begin position="122"/>
        <end position="285"/>
    </location>
</feature>
<proteinExistence type="predicted"/>
<sequence>MKFEFIDAQKALFPVDFMCQQLGVSRSGYYAWQQRPESERHKADRDLAQVVTAVHQESRGRYGSPRVHAELRARGRRVSRKRVARLMGQQGLCARKKRRFVQTTDSRHAQPVAPNILERDFSPGQPNSTWATDITYVWTRQGWLYLAVILDLFSRRVVGWAMSENIDRHLVLNALDMALKGRQPARGLLHHSDRGSQYTSEDYQKALAARGIQCSMSCKGNCWDNAVAESFFSSLKMELVHDADFATHEQARTALFEYIEVFYNRQRRHSSLGYLSPVDFELGILTLLST</sequence>
<dbReference type="Proteomes" id="UP000182229">
    <property type="component" value="Unassembled WGS sequence"/>
</dbReference>
<dbReference type="STRING" id="83449.BON30_32575"/>
<keyword evidence="3" id="KW-1185">Reference proteome</keyword>
<reference evidence="2 3" key="2">
    <citation type="submission" date="2016-12" db="EMBL/GenBank/DDBJ databases">
        <title>Draft Genome Sequence of Cystobacter ferrugineus Strain Cbfe23.</title>
        <authorList>
            <person name="Akbar S."/>
            <person name="Dowd S.E."/>
            <person name="Stevens D.C."/>
        </authorList>
    </citation>
    <scope>NUCLEOTIDE SEQUENCE [LARGE SCALE GENOMIC DNA]</scope>
    <source>
        <strain evidence="2 3">Cbfe23</strain>
    </source>
</reference>
<dbReference type="InterPro" id="IPR036397">
    <property type="entry name" value="RNaseH_sf"/>
</dbReference>
<dbReference type="AlphaFoldDB" id="A0A1L9B2K7"/>
<dbReference type="InterPro" id="IPR025948">
    <property type="entry name" value="HTH-like_dom"/>
</dbReference>
<dbReference type="InterPro" id="IPR001584">
    <property type="entry name" value="Integrase_cat-core"/>
</dbReference>
<dbReference type="GO" id="GO:0003676">
    <property type="term" value="F:nucleic acid binding"/>
    <property type="evidence" value="ECO:0007669"/>
    <property type="project" value="InterPro"/>
</dbReference>
<dbReference type="Pfam" id="PF00665">
    <property type="entry name" value="rve"/>
    <property type="match status" value="1"/>
</dbReference>
<dbReference type="PANTHER" id="PTHR46889:SF4">
    <property type="entry name" value="TRANSPOSASE INSO FOR INSERTION SEQUENCE ELEMENT IS911B-RELATED"/>
    <property type="match status" value="1"/>
</dbReference>
<dbReference type="PANTHER" id="PTHR46889">
    <property type="entry name" value="TRANSPOSASE INSF FOR INSERTION SEQUENCE IS3B-RELATED"/>
    <property type="match status" value="1"/>
</dbReference>
<dbReference type="NCBIfam" id="NF033516">
    <property type="entry name" value="transpos_IS3"/>
    <property type="match status" value="1"/>
</dbReference>
<dbReference type="GO" id="GO:0015074">
    <property type="term" value="P:DNA integration"/>
    <property type="evidence" value="ECO:0007669"/>
    <property type="project" value="InterPro"/>
</dbReference>
<dbReference type="InterPro" id="IPR012337">
    <property type="entry name" value="RNaseH-like_sf"/>
</dbReference>
<dbReference type="Pfam" id="PF13333">
    <property type="entry name" value="rve_2"/>
    <property type="match status" value="1"/>
</dbReference>
<protein>
    <submittedName>
        <fullName evidence="2">Transposase</fullName>
    </submittedName>
</protein>
<dbReference type="PROSITE" id="PS50994">
    <property type="entry name" value="INTEGRASE"/>
    <property type="match status" value="1"/>
</dbReference>
<dbReference type="InterPro" id="IPR048020">
    <property type="entry name" value="Transpos_IS3"/>
</dbReference>
<comment type="caution">
    <text evidence="2">The sequence shown here is derived from an EMBL/GenBank/DDBJ whole genome shotgun (WGS) entry which is preliminary data.</text>
</comment>
<reference evidence="3" key="1">
    <citation type="submission" date="2016-11" db="EMBL/GenBank/DDBJ databases">
        <authorList>
            <person name="Shukria A."/>
            <person name="Stevens D.C."/>
        </authorList>
    </citation>
    <scope>NUCLEOTIDE SEQUENCE [LARGE SCALE GENOMIC DNA]</scope>
    <source>
        <strain evidence="3">Cbfe23</strain>
    </source>
</reference>
<dbReference type="Pfam" id="PF13276">
    <property type="entry name" value="HTH_21"/>
    <property type="match status" value="1"/>
</dbReference>
<evidence type="ECO:0000313" key="2">
    <source>
        <dbReference type="EMBL" id="OJH36498.1"/>
    </source>
</evidence>
<organism evidence="2 3">
    <name type="scientific">Cystobacter ferrugineus</name>
    <dbReference type="NCBI Taxonomy" id="83449"/>
    <lineage>
        <taxon>Bacteria</taxon>
        <taxon>Pseudomonadati</taxon>
        <taxon>Myxococcota</taxon>
        <taxon>Myxococcia</taxon>
        <taxon>Myxococcales</taxon>
        <taxon>Cystobacterineae</taxon>
        <taxon>Archangiaceae</taxon>
        <taxon>Cystobacter</taxon>
    </lineage>
</organism>
<name>A0A1L9B2K7_9BACT</name>
<dbReference type="Gene3D" id="3.30.420.10">
    <property type="entry name" value="Ribonuclease H-like superfamily/Ribonuclease H"/>
    <property type="match status" value="1"/>
</dbReference>
<evidence type="ECO:0000313" key="3">
    <source>
        <dbReference type="Proteomes" id="UP000182229"/>
    </source>
</evidence>
<dbReference type="EMBL" id="MPIN01000010">
    <property type="protein sequence ID" value="OJH36498.1"/>
    <property type="molecule type" value="Genomic_DNA"/>
</dbReference>
<accession>A0A1L9B2K7</accession>
<evidence type="ECO:0000259" key="1">
    <source>
        <dbReference type="PROSITE" id="PS50994"/>
    </source>
</evidence>
<dbReference type="InterPro" id="IPR050900">
    <property type="entry name" value="Transposase_IS3/IS150/IS904"/>
</dbReference>
<gene>
    <name evidence="2" type="ORF">BON30_32575</name>
</gene>
<dbReference type="SUPFAM" id="SSF53098">
    <property type="entry name" value="Ribonuclease H-like"/>
    <property type="match status" value="1"/>
</dbReference>